<reference evidence="1 2" key="1">
    <citation type="submission" date="2024-04" db="EMBL/GenBank/DDBJ databases">
        <title>genome sequences of Mucor flavus KT1a and Helicostylum pulchrum KT1b strains isolated from the surface of a dry-aged beef.</title>
        <authorList>
            <person name="Toyotome T."/>
            <person name="Hosono M."/>
            <person name="Torimaru M."/>
            <person name="Fukuda K."/>
            <person name="Mikami N."/>
        </authorList>
    </citation>
    <scope>NUCLEOTIDE SEQUENCE [LARGE SCALE GENOMIC DNA]</scope>
    <source>
        <strain evidence="1 2">KT1a</strain>
    </source>
</reference>
<dbReference type="InterPro" id="IPR036397">
    <property type="entry name" value="RNaseH_sf"/>
</dbReference>
<evidence type="ECO:0000313" key="1">
    <source>
        <dbReference type="EMBL" id="GAA5816139.1"/>
    </source>
</evidence>
<dbReference type="Proteomes" id="UP001473302">
    <property type="component" value="Unassembled WGS sequence"/>
</dbReference>
<evidence type="ECO:0000313" key="2">
    <source>
        <dbReference type="Proteomes" id="UP001473302"/>
    </source>
</evidence>
<accession>A0ABP9ZAI6</accession>
<gene>
    <name evidence="1" type="ORF">MFLAVUS_009665</name>
</gene>
<comment type="caution">
    <text evidence="1">The sequence shown here is derived from an EMBL/GenBank/DDBJ whole genome shotgun (WGS) entry which is preliminary data.</text>
</comment>
<sequence>MSLNDITNNTSSNDTVKRKRLADYELGMVTGHYESGLMPAAIGRLASAKSRFEPDQKHLGNLRSRRGSTTNVERLTAALKEKWPLLDVDYLETLVSRMGRRCQAVIEAEGSITKN</sequence>
<protein>
    <submittedName>
        <fullName evidence="1">Uncharacterized protein</fullName>
    </submittedName>
</protein>
<dbReference type="Gene3D" id="3.30.420.10">
    <property type="entry name" value="Ribonuclease H-like superfamily/Ribonuclease H"/>
    <property type="match status" value="1"/>
</dbReference>
<keyword evidence="2" id="KW-1185">Reference proteome</keyword>
<name>A0ABP9ZAI6_9FUNG</name>
<organism evidence="1 2">
    <name type="scientific">Mucor flavus</name>
    <dbReference type="NCBI Taxonomy" id="439312"/>
    <lineage>
        <taxon>Eukaryota</taxon>
        <taxon>Fungi</taxon>
        <taxon>Fungi incertae sedis</taxon>
        <taxon>Mucoromycota</taxon>
        <taxon>Mucoromycotina</taxon>
        <taxon>Mucoromycetes</taxon>
        <taxon>Mucorales</taxon>
        <taxon>Mucorineae</taxon>
        <taxon>Mucoraceae</taxon>
        <taxon>Mucor</taxon>
    </lineage>
</organism>
<proteinExistence type="predicted"/>
<dbReference type="EMBL" id="BAABUK010000030">
    <property type="protein sequence ID" value="GAA5816139.1"/>
    <property type="molecule type" value="Genomic_DNA"/>
</dbReference>